<protein>
    <submittedName>
        <fullName evidence="1">Uncharacterized protein</fullName>
    </submittedName>
</protein>
<name>A0A0F9XUX2_TRIHA</name>
<gene>
    <name evidence="1" type="ORF">THAR02_04032</name>
</gene>
<organism evidence="1 2">
    <name type="scientific">Trichoderma harzianum</name>
    <name type="common">Hypocrea lixii</name>
    <dbReference type="NCBI Taxonomy" id="5544"/>
    <lineage>
        <taxon>Eukaryota</taxon>
        <taxon>Fungi</taxon>
        <taxon>Dikarya</taxon>
        <taxon>Ascomycota</taxon>
        <taxon>Pezizomycotina</taxon>
        <taxon>Sordariomycetes</taxon>
        <taxon>Hypocreomycetidae</taxon>
        <taxon>Hypocreales</taxon>
        <taxon>Hypocreaceae</taxon>
        <taxon>Trichoderma</taxon>
    </lineage>
</organism>
<evidence type="ECO:0000313" key="1">
    <source>
        <dbReference type="EMBL" id="KKP03883.1"/>
    </source>
</evidence>
<dbReference type="AlphaFoldDB" id="A0A0F9XUX2"/>
<reference evidence="2" key="1">
    <citation type="journal article" date="2015" name="Genome Announc.">
        <title>Draft whole-genome sequence of the biocontrol agent Trichoderma harzianum T6776.</title>
        <authorList>
            <person name="Baroncelli R."/>
            <person name="Piaggeschi G."/>
            <person name="Fiorini L."/>
            <person name="Bertolini E."/>
            <person name="Zapparata A."/>
            <person name="Pe M.E."/>
            <person name="Sarrocco S."/>
            <person name="Vannacci G."/>
        </authorList>
    </citation>
    <scope>NUCLEOTIDE SEQUENCE [LARGE SCALE GENOMIC DNA]</scope>
    <source>
        <strain evidence="2">T6776</strain>
    </source>
</reference>
<dbReference type="Proteomes" id="UP000034112">
    <property type="component" value="Unassembled WGS sequence"/>
</dbReference>
<proteinExistence type="predicted"/>
<sequence>MAKAPNQEIGSELLLRPMQRNLRKILEAYRIERWGATADRRPCASGGRVYDREPSKQEVEEQSIELRLRGFEWQP</sequence>
<comment type="caution">
    <text evidence="1">The sequence shown here is derived from an EMBL/GenBank/DDBJ whole genome shotgun (WGS) entry which is preliminary data.</text>
</comment>
<evidence type="ECO:0000313" key="2">
    <source>
        <dbReference type="Proteomes" id="UP000034112"/>
    </source>
</evidence>
<accession>A0A0F9XUX2</accession>
<dbReference type="EMBL" id="JOKZ01000095">
    <property type="protein sequence ID" value="KKP03883.1"/>
    <property type="molecule type" value="Genomic_DNA"/>
</dbReference>